<feature type="domain" description="Zn(2)-C6 fungal-type" evidence="7">
    <location>
        <begin position="24"/>
        <end position="51"/>
    </location>
</feature>
<dbReference type="PANTHER" id="PTHR47338:SF5">
    <property type="entry name" value="ZN(II)2CYS6 TRANSCRIPTION FACTOR (EUROFUNG)"/>
    <property type="match status" value="1"/>
</dbReference>
<keyword evidence="5" id="KW-0539">Nucleus</keyword>
<feature type="region of interest" description="Disordered" evidence="6">
    <location>
        <begin position="76"/>
        <end position="99"/>
    </location>
</feature>
<keyword evidence="8" id="KW-0808">Transferase</keyword>
<dbReference type="Pfam" id="PF04082">
    <property type="entry name" value="Fungal_trans"/>
    <property type="match status" value="1"/>
</dbReference>
<keyword evidence="2" id="KW-0479">Metal-binding</keyword>
<protein>
    <submittedName>
        <fullName evidence="8">Protein kinase subdomain-containing protein</fullName>
    </submittedName>
</protein>
<keyword evidence="9" id="KW-1185">Reference proteome</keyword>
<dbReference type="InterPro" id="IPR001138">
    <property type="entry name" value="Zn2Cys6_DnaBD"/>
</dbReference>
<dbReference type="GO" id="GO:0003677">
    <property type="term" value="F:DNA binding"/>
    <property type="evidence" value="ECO:0007669"/>
    <property type="project" value="InterPro"/>
</dbReference>
<dbReference type="InterPro" id="IPR050815">
    <property type="entry name" value="TF_fung"/>
</dbReference>
<evidence type="ECO:0000256" key="5">
    <source>
        <dbReference type="ARBA" id="ARBA00023242"/>
    </source>
</evidence>
<dbReference type="GO" id="GO:0008270">
    <property type="term" value="F:zinc ion binding"/>
    <property type="evidence" value="ECO:0007669"/>
    <property type="project" value="InterPro"/>
</dbReference>
<evidence type="ECO:0000256" key="2">
    <source>
        <dbReference type="ARBA" id="ARBA00022723"/>
    </source>
</evidence>
<dbReference type="GO" id="GO:0000981">
    <property type="term" value="F:DNA-binding transcription factor activity, RNA polymerase II-specific"/>
    <property type="evidence" value="ECO:0007669"/>
    <property type="project" value="InterPro"/>
</dbReference>
<dbReference type="InterPro" id="IPR007219">
    <property type="entry name" value="XnlR_reg_dom"/>
</dbReference>
<dbReference type="OrthoDB" id="3945485at2759"/>
<evidence type="ECO:0000256" key="3">
    <source>
        <dbReference type="ARBA" id="ARBA00023015"/>
    </source>
</evidence>
<dbReference type="SUPFAM" id="SSF57701">
    <property type="entry name" value="Zn2/Cys6 DNA-binding domain"/>
    <property type="match status" value="1"/>
</dbReference>
<accession>A0A8H4IXQ4</accession>
<organism evidence="8 9">
    <name type="scientific">Botryosphaeria dothidea</name>
    <dbReference type="NCBI Taxonomy" id="55169"/>
    <lineage>
        <taxon>Eukaryota</taxon>
        <taxon>Fungi</taxon>
        <taxon>Dikarya</taxon>
        <taxon>Ascomycota</taxon>
        <taxon>Pezizomycotina</taxon>
        <taxon>Dothideomycetes</taxon>
        <taxon>Dothideomycetes incertae sedis</taxon>
        <taxon>Botryosphaeriales</taxon>
        <taxon>Botryosphaeriaceae</taxon>
        <taxon>Botryosphaeria</taxon>
    </lineage>
</organism>
<comment type="subcellular location">
    <subcellularLocation>
        <location evidence="1">Nucleus</location>
    </subcellularLocation>
</comment>
<dbReference type="CDD" id="cd12148">
    <property type="entry name" value="fungal_TF_MHR"/>
    <property type="match status" value="1"/>
</dbReference>
<dbReference type="Proteomes" id="UP000572817">
    <property type="component" value="Unassembled WGS sequence"/>
</dbReference>
<name>A0A8H4IXQ4_9PEZI</name>
<dbReference type="GO" id="GO:0016301">
    <property type="term" value="F:kinase activity"/>
    <property type="evidence" value="ECO:0007669"/>
    <property type="project" value="UniProtKB-KW"/>
</dbReference>
<reference evidence="8" key="1">
    <citation type="submission" date="2020-04" db="EMBL/GenBank/DDBJ databases">
        <title>Genome Assembly and Annotation of Botryosphaeria dothidea sdau 11-99, a Latent Pathogen of Apple Fruit Ring Rot in China.</title>
        <authorList>
            <person name="Yu C."/>
            <person name="Diao Y."/>
            <person name="Lu Q."/>
            <person name="Zhao J."/>
            <person name="Cui S."/>
            <person name="Peng C."/>
            <person name="He B."/>
            <person name="Liu H."/>
        </authorList>
    </citation>
    <scope>NUCLEOTIDE SEQUENCE [LARGE SCALE GENOMIC DNA]</scope>
    <source>
        <strain evidence="8">Sdau11-99</strain>
    </source>
</reference>
<feature type="region of interest" description="Disordered" evidence="6">
    <location>
        <begin position="645"/>
        <end position="679"/>
    </location>
</feature>
<evidence type="ECO:0000256" key="6">
    <source>
        <dbReference type="SAM" id="MobiDB-lite"/>
    </source>
</evidence>
<keyword evidence="8" id="KW-0418">Kinase</keyword>
<dbReference type="GO" id="GO:0006351">
    <property type="term" value="P:DNA-templated transcription"/>
    <property type="evidence" value="ECO:0007669"/>
    <property type="project" value="InterPro"/>
</dbReference>
<dbReference type="PROSITE" id="PS00463">
    <property type="entry name" value="ZN2_CY6_FUNGAL_1"/>
    <property type="match status" value="1"/>
</dbReference>
<dbReference type="InterPro" id="IPR036864">
    <property type="entry name" value="Zn2-C6_fun-type_DNA-bd_sf"/>
</dbReference>
<evidence type="ECO:0000256" key="1">
    <source>
        <dbReference type="ARBA" id="ARBA00004123"/>
    </source>
</evidence>
<dbReference type="EMBL" id="WWBZ02000022">
    <property type="protein sequence ID" value="KAF4308363.1"/>
    <property type="molecule type" value="Genomic_DNA"/>
</dbReference>
<evidence type="ECO:0000313" key="8">
    <source>
        <dbReference type="EMBL" id="KAF4308363.1"/>
    </source>
</evidence>
<dbReference type="Gene3D" id="4.10.240.10">
    <property type="entry name" value="Zn(2)-C6 fungal-type DNA-binding domain"/>
    <property type="match status" value="1"/>
</dbReference>
<dbReference type="PANTHER" id="PTHR47338">
    <property type="entry name" value="ZN(II)2CYS6 TRANSCRIPTION FACTOR (EUROFUNG)-RELATED"/>
    <property type="match status" value="1"/>
</dbReference>
<sequence>MDMTPAADESTAAGFSDPSDLSTSCYFCHLCKIPCSGHSVCHTCRTYNIDCVYVMEAFSGGRQPSKPRVHQARTENLSGYASPGPSLPSTVDSPSTASGGMRLLSEELETVSLRLFIPGHTVLSAEIERSSYWHGAATRPPVHAGPKLPYRDVFVGLAQSIVELFQLRFNSLGCSPREQSGLASLSRLFFQHQGPLSFSTRAPPFPQQSFTDLRVQQLVEVWFSHHPLSFILSRNLLLHSYRNGTHDHELLALVLADASFFLGNEDMNVSHAMFEAARARVLERPAVSLSTMQALVLLGWHDFCMCRPQQGYCYLELARMIAAQRLISPQSSPAEHHINNIDTHTVEAELSQRIYWFATAFTLWLSLHQASPDPDTLSPLDVAPLPPPDLSSSAVYALDGDSGSIAAVVAQKNAAHELWSFAHLAATIAPLFKLHLSTAPPQQQTPYWSPPLAPRPIDSVSAARTILSAALARLPAQLDHSIPAQTFAHSAFHLLAVTVSFPSKHGDGMVPVGDVLRSVQTFLAATRTLARQAAMQDLLDHDLRTAPWVVLGLDVCGRALVRVRRGLGQQGQGKAAVVVEELAKRLWEVSGERRLDNESGVRGMRERLVRLVGVVKEEERSTFTNGPLFSEPFGVDNAGWVEMGGGSRSSSGDSGTGWTGNNFNNTDETRFGVWNPGGF</sequence>
<dbReference type="AlphaFoldDB" id="A0A8H4IXQ4"/>
<evidence type="ECO:0000259" key="7">
    <source>
        <dbReference type="PROSITE" id="PS00463"/>
    </source>
</evidence>
<keyword evidence="4" id="KW-0804">Transcription</keyword>
<evidence type="ECO:0000313" key="9">
    <source>
        <dbReference type="Proteomes" id="UP000572817"/>
    </source>
</evidence>
<proteinExistence type="predicted"/>
<evidence type="ECO:0000256" key="4">
    <source>
        <dbReference type="ARBA" id="ARBA00023163"/>
    </source>
</evidence>
<gene>
    <name evidence="8" type="ORF">GTA08_BOTSDO03790</name>
</gene>
<dbReference type="CDD" id="cd00067">
    <property type="entry name" value="GAL4"/>
    <property type="match status" value="1"/>
</dbReference>
<comment type="caution">
    <text evidence="8">The sequence shown here is derived from an EMBL/GenBank/DDBJ whole genome shotgun (WGS) entry which is preliminary data.</text>
</comment>
<dbReference type="GO" id="GO:0005634">
    <property type="term" value="C:nucleus"/>
    <property type="evidence" value="ECO:0007669"/>
    <property type="project" value="UniProtKB-SubCell"/>
</dbReference>
<feature type="compositionally biased region" description="Polar residues" evidence="6">
    <location>
        <begin position="87"/>
        <end position="98"/>
    </location>
</feature>
<keyword evidence="3" id="KW-0805">Transcription regulation</keyword>